<sequence>MRIDKMENRCGYDKPTPPMFLDGNFTNDECTITSSHLPHVRLPGLYFLQGDYVVVDAPCSFEKGVEIGVGGDCPGVVGAEHETISMASG</sequence>
<protein>
    <submittedName>
        <fullName evidence="1">Uncharacterized protein</fullName>
    </submittedName>
</protein>
<accession>A0A3P7KHH9</accession>
<keyword evidence="2" id="KW-1185">Reference proteome</keyword>
<name>A0A3P7KHH9_STRVU</name>
<proteinExistence type="predicted"/>
<organism evidence="1 2">
    <name type="scientific">Strongylus vulgaris</name>
    <name type="common">Blood worm</name>
    <dbReference type="NCBI Taxonomy" id="40348"/>
    <lineage>
        <taxon>Eukaryota</taxon>
        <taxon>Metazoa</taxon>
        <taxon>Ecdysozoa</taxon>
        <taxon>Nematoda</taxon>
        <taxon>Chromadorea</taxon>
        <taxon>Rhabditida</taxon>
        <taxon>Rhabditina</taxon>
        <taxon>Rhabditomorpha</taxon>
        <taxon>Strongyloidea</taxon>
        <taxon>Strongylidae</taxon>
        <taxon>Strongylus</taxon>
    </lineage>
</organism>
<dbReference type="EMBL" id="UYYB01006101">
    <property type="protein sequence ID" value="VDM67648.1"/>
    <property type="molecule type" value="Genomic_DNA"/>
</dbReference>
<dbReference type="Proteomes" id="UP000270094">
    <property type="component" value="Unassembled WGS sequence"/>
</dbReference>
<evidence type="ECO:0000313" key="1">
    <source>
        <dbReference type="EMBL" id="VDM67648.1"/>
    </source>
</evidence>
<gene>
    <name evidence="1" type="ORF">SVUK_LOCUS2646</name>
</gene>
<evidence type="ECO:0000313" key="2">
    <source>
        <dbReference type="Proteomes" id="UP000270094"/>
    </source>
</evidence>
<reference evidence="1 2" key="1">
    <citation type="submission" date="2018-11" db="EMBL/GenBank/DDBJ databases">
        <authorList>
            <consortium name="Pathogen Informatics"/>
        </authorList>
    </citation>
    <scope>NUCLEOTIDE SEQUENCE [LARGE SCALE GENOMIC DNA]</scope>
</reference>
<dbReference type="AlphaFoldDB" id="A0A3P7KHH9"/>